<comment type="caution">
    <text evidence="1">The sequence shown here is derived from an EMBL/GenBank/DDBJ whole genome shotgun (WGS) entry which is preliminary data.</text>
</comment>
<reference evidence="1" key="2">
    <citation type="submission" date="2020-09" db="EMBL/GenBank/DDBJ databases">
        <authorList>
            <person name="Sun Q."/>
            <person name="Sedlacek I."/>
        </authorList>
    </citation>
    <scope>NUCLEOTIDE SEQUENCE</scope>
    <source>
        <strain evidence="1">CCM 7684</strain>
    </source>
</reference>
<name>A0A8J2YG14_9RHOB</name>
<dbReference type="RefSeq" id="WP_188408755.1">
    <property type="nucleotide sequence ID" value="NZ_BMCP01000001.1"/>
</dbReference>
<protein>
    <submittedName>
        <fullName evidence="1">Uncharacterized protein</fullName>
    </submittedName>
</protein>
<organism evidence="1 2">
    <name type="scientific">Agaricicola taiwanensis</name>
    <dbReference type="NCBI Taxonomy" id="591372"/>
    <lineage>
        <taxon>Bacteria</taxon>
        <taxon>Pseudomonadati</taxon>
        <taxon>Pseudomonadota</taxon>
        <taxon>Alphaproteobacteria</taxon>
        <taxon>Rhodobacterales</taxon>
        <taxon>Paracoccaceae</taxon>
        <taxon>Agaricicola</taxon>
    </lineage>
</organism>
<evidence type="ECO:0000313" key="1">
    <source>
        <dbReference type="EMBL" id="GGE36181.1"/>
    </source>
</evidence>
<keyword evidence="2" id="KW-1185">Reference proteome</keyword>
<dbReference type="AlphaFoldDB" id="A0A8J2YG14"/>
<dbReference type="EMBL" id="BMCP01000001">
    <property type="protein sequence ID" value="GGE36181.1"/>
    <property type="molecule type" value="Genomic_DNA"/>
</dbReference>
<dbReference type="Proteomes" id="UP000602745">
    <property type="component" value="Unassembled WGS sequence"/>
</dbReference>
<gene>
    <name evidence="1" type="ORF">GCM10007276_12060</name>
</gene>
<reference evidence="1" key="1">
    <citation type="journal article" date="2014" name="Int. J. Syst. Evol. Microbiol.">
        <title>Complete genome sequence of Corynebacterium casei LMG S-19264T (=DSM 44701T), isolated from a smear-ripened cheese.</title>
        <authorList>
            <consortium name="US DOE Joint Genome Institute (JGI-PGF)"/>
            <person name="Walter F."/>
            <person name="Albersmeier A."/>
            <person name="Kalinowski J."/>
            <person name="Ruckert C."/>
        </authorList>
    </citation>
    <scope>NUCLEOTIDE SEQUENCE</scope>
    <source>
        <strain evidence="1">CCM 7684</strain>
    </source>
</reference>
<accession>A0A8J2YG14</accession>
<evidence type="ECO:0000313" key="2">
    <source>
        <dbReference type="Proteomes" id="UP000602745"/>
    </source>
</evidence>
<proteinExistence type="predicted"/>
<sequence length="65" mass="6990">MITTADLLKRIKAHCRARKISETTFGRKAVNDGKLVARLRAGGTISIRTLQRIEAALAADEAVAA</sequence>